<proteinExistence type="predicted"/>
<dbReference type="Pfam" id="PF02588">
    <property type="entry name" value="YitT_membrane"/>
    <property type="match status" value="1"/>
</dbReference>
<feature type="domain" description="DUF2179" evidence="8">
    <location>
        <begin position="245"/>
        <end position="299"/>
    </location>
</feature>
<gene>
    <name evidence="9" type="ordered locus">Olsu_1742</name>
</gene>
<keyword evidence="3 7" id="KW-0812">Transmembrane</keyword>
<sequence>MEAIGDQLSQGEVKAGEEVAHSREEPGRLKFFATLNFGLFLTAVGVMVFKAPNHFAMGGTSGLSIILSTLFPTLPVSAFMWFVNAALVALGLVFLDRRTMGWTVYSSFALSTYVSLLEWVIPLSQPLTNDTLLELIFAVLLPAVGSAIVFNIGASTGGTDILAMILRKRSSLEIGKALLIVDAIIVLTAALLYGARTGLYCILGLVAKAFVVDTVIESVNMRKVCTVISRRPDAVLEFLVKVLRRTATVREERGGFSGRTETVLVTVLTRREASKLRLFLRERDPQAFITIVSSSEIVGRGFRGA</sequence>
<comment type="subcellular location">
    <subcellularLocation>
        <location evidence="1">Cell membrane</location>
        <topology evidence="1">Multi-pass membrane protein</topology>
    </subcellularLocation>
</comment>
<evidence type="ECO:0000256" key="7">
    <source>
        <dbReference type="SAM" id="Phobius"/>
    </source>
</evidence>
<feature type="transmembrane region" description="Helical" evidence="7">
    <location>
        <begin position="174"/>
        <end position="191"/>
    </location>
</feature>
<feature type="transmembrane region" description="Helical" evidence="7">
    <location>
        <begin position="102"/>
        <end position="121"/>
    </location>
</feature>
<dbReference type="KEGG" id="ols:Olsu_1742"/>
<dbReference type="RefSeq" id="WP_013252581.1">
    <property type="nucleotide sequence ID" value="NC_014363.1"/>
</dbReference>
<feature type="transmembrane region" description="Helical" evidence="7">
    <location>
        <begin position="69"/>
        <end position="95"/>
    </location>
</feature>
<dbReference type="InterPro" id="IPR015867">
    <property type="entry name" value="N-reg_PII/ATP_PRibTrfase_C"/>
</dbReference>
<dbReference type="EMBL" id="CP002106">
    <property type="protein sequence ID" value="ADK68830.1"/>
    <property type="molecule type" value="Genomic_DNA"/>
</dbReference>
<name>E1QXH7_OLSUV</name>
<dbReference type="InterPro" id="IPR003740">
    <property type="entry name" value="YitT"/>
</dbReference>
<dbReference type="Gene3D" id="3.30.70.120">
    <property type="match status" value="1"/>
</dbReference>
<keyword evidence="10" id="KW-1185">Reference proteome</keyword>
<keyword evidence="4 7" id="KW-1133">Transmembrane helix</keyword>
<dbReference type="InterPro" id="IPR051461">
    <property type="entry name" value="UPF0750_membrane"/>
</dbReference>
<dbReference type="GeneID" id="78513119"/>
<dbReference type="AlphaFoldDB" id="E1QXH7"/>
<protein>
    <recommendedName>
        <fullName evidence="8">DUF2179 domain-containing protein</fullName>
    </recommendedName>
</protein>
<dbReference type="PANTHER" id="PTHR33545">
    <property type="entry name" value="UPF0750 MEMBRANE PROTEIN YITT-RELATED"/>
    <property type="match status" value="1"/>
</dbReference>
<dbReference type="PIRSF" id="PIRSF006483">
    <property type="entry name" value="Membrane_protein_YitT"/>
    <property type="match status" value="1"/>
</dbReference>
<dbReference type="PATRIC" id="fig|633147.7.peg.1449"/>
<reference evidence="9 10" key="1">
    <citation type="journal article" date="2010" name="Stand. Genomic Sci.">
        <title>Complete genome sequence of Olsenella uli type strain (VPI D76D-27C).</title>
        <authorList>
            <person name="Goker M."/>
            <person name="Held B."/>
            <person name="Lucas S."/>
            <person name="Nolan M."/>
            <person name="Yasawong M."/>
            <person name="Glavina Del Rio T."/>
            <person name="Tice H."/>
            <person name="Cheng J.F."/>
            <person name="Bruce D."/>
            <person name="Detter J.C."/>
            <person name="Tapia R."/>
            <person name="Han C."/>
            <person name="Goodwin L."/>
            <person name="Pitluck S."/>
            <person name="Liolios K."/>
            <person name="Ivanova N."/>
            <person name="Mavromatis K."/>
            <person name="Mikhailova N."/>
            <person name="Pati A."/>
            <person name="Chen A."/>
            <person name="Palaniappan K."/>
            <person name="Land M."/>
            <person name="Hauser L."/>
            <person name="Chang Y.J."/>
            <person name="Jeffries C.D."/>
            <person name="Rohde M."/>
            <person name="Sikorski J."/>
            <person name="Pukall R."/>
            <person name="Woyke T."/>
            <person name="Bristow J."/>
            <person name="Eisen J.A."/>
            <person name="Markowitz V."/>
            <person name="Hugenholtz P."/>
            <person name="Kyrpides N.C."/>
            <person name="Klenk H.P."/>
            <person name="Lapidus A."/>
        </authorList>
    </citation>
    <scope>NUCLEOTIDE SEQUENCE [LARGE SCALE GENOMIC DNA]</scope>
    <source>
        <strain evidence="10">ATCC 49627 / DSM 7084 / CIP 109912 / JCM 12494 / NCIMB 702895 / VPI D76D-27C</strain>
    </source>
</reference>
<feature type="transmembrane region" description="Helical" evidence="7">
    <location>
        <begin position="31"/>
        <end position="49"/>
    </location>
</feature>
<evidence type="ECO:0000256" key="6">
    <source>
        <dbReference type="SAM" id="MobiDB-lite"/>
    </source>
</evidence>
<dbReference type="eggNOG" id="COG1284">
    <property type="taxonomic scope" value="Bacteria"/>
</dbReference>
<accession>E1QXH7</accession>
<organism evidence="9 10">
    <name type="scientific">Olsenella uli (strain ATCC 49627 / DSM 7084 / CCUG 31166 / CIP 109912 / JCM 12494 / LMG 11480 / NCIMB 702895 / VPI D76D-27C)</name>
    <name type="common">Lactobacillus uli</name>
    <dbReference type="NCBI Taxonomy" id="633147"/>
    <lineage>
        <taxon>Bacteria</taxon>
        <taxon>Bacillati</taxon>
        <taxon>Actinomycetota</taxon>
        <taxon>Coriobacteriia</taxon>
        <taxon>Coriobacteriales</taxon>
        <taxon>Atopobiaceae</taxon>
        <taxon>Olsenella</taxon>
    </lineage>
</organism>
<dbReference type="InterPro" id="IPR019264">
    <property type="entry name" value="DUF2179"/>
</dbReference>
<dbReference type="STRING" id="633147.Olsu_1742"/>
<dbReference type="Pfam" id="PF10035">
    <property type="entry name" value="DUF2179"/>
    <property type="match status" value="1"/>
</dbReference>
<dbReference type="Proteomes" id="UP000000333">
    <property type="component" value="Chromosome"/>
</dbReference>
<keyword evidence="2" id="KW-1003">Cell membrane</keyword>
<evidence type="ECO:0000256" key="5">
    <source>
        <dbReference type="ARBA" id="ARBA00023136"/>
    </source>
</evidence>
<evidence type="ECO:0000313" key="9">
    <source>
        <dbReference type="EMBL" id="ADK68830.1"/>
    </source>
</evidence>
<dbReference type="GO" id="GO:0005886">
    <property type="term" value="C:plasma membrane"/>
    <property type="evidence" value="ECO:0007669"/>
    <property type="project" value="UniProtKB-SubCell"/>
</dbReference>
<evidence type="ECO:0000313" key="10">
    <source>
        <dbReference type="Proteomes" id="UP000000333"/>
    </source>
</evidence>
<dbReference type="CDD" id="cd16380">
    <property type="entry name" value="YitT_C"/>
    <property type="match status" value="1"/>
</dbReference>
<evidence type="ECO:0000256" key="3">
    <source>
        <dbReference type="ARBA" id="ARBA00022692"/>
    </source>
</evidence>
<feature type="transmembrane region" description="Helical" evidence="7">
    <location>
        <begin position="133"/>
        <end position="153"/>
    </location>
</feature>
<evidence type="ECO:0000256" key="2">
    <source>
        <dbReference type="ARBA" id="ARBA00022475"/>
    </source>
</evidence>
<dbReference type="PANTHER" id="PTHR33545:SF5">
    <property type="entry name" value="UPF0750 MEMBRANE PROTEIN YITT"/>
    <property type="match status" value="1"/>
</dbReference>
<dbReference type="OrthoDB" id="3180973at2"/>
<evidence type="ECO:0000259" key="8">
    <source>
        <dbReference type="Pfam" id="PF10035"/>
    </source>
</evidence>
<dbReference type="HOGENOM" id="CLU_063199_0_0_11"/>
<feature type="region of interest" description="Disordered" evidence="6">
    <location>
        <begin position="1"/>
        <end position="21"/>
    </location>
</feature>
<evidence type="ECO:0000256" key="1">
    <source>
        <dbReference type="ARBA" id="ARBA00004651"/>
    </source>
</evidence>
<evidence type="ECO:0000256" key="4">
    <source>
        <dbReference type="ARBA" id="ARBA00022989"/>
    </source>
</evidence>
<keyword evidence="5 7" id="KW-0472">Membrane</keyword>